<comment type="caution">
    <text evidence="1">The sequence shown here is derived from an EMBL/GenBank/DDBJ whole genome shotgun (WGS) entry which is preliminary data.</text>
</comment>
<dbReference type="AlphaFoldDB" id="A0AAV4J7K8"/>
<evidence type="ECO:0000313" key="1">
    <source>
        <dbReference type="EMBL" id="GFS17306.1"/>
    </source>
</evidence>
<dbReference type="Proteomes" id="UP000762676">
    <property type="component" value="Unassembled WGS sequence"/>
</dbReference>
<reference evidence="1 2" key="1">
    <citation type="journal article" date="2021" name="Elife">
        <title>Chloroplast acquisition without the gene transfer in kleptoplastic sea slugs, Plakobranchus ocellatus.</title>
        <authorList>
            <person name="Maeda T."/>
            <person name="Takahashi S."/>
            <person name="Yoshida T."/>
            <person name="Shimamura S."/>
            <person name="Takaki Y."/>
            <person name="Nagai Y."/>
            <person name="Toyoda A."/>
            <person name="Suzuki Y."/>
            <person name="Arimoto A."/>
            <person name="Ishii H."/>
            <person name="Satoh N."/>
            <person name="Nishiyama T."/>
            <person name="Hasebe M."/>
            <person name="Maruyama T."/>
            <person name="Minagawa J."/>
            <person name="Obokata J."/>
            <person name="Shigenobu S."/>
        </authorList>
    </citation>
    <scope>NUCLEOTIDE SEQUENCE [LARGE SCALE GENOMIC DNA]</scope>
</reference>
<name>A0AAV4J7K8_9GAST</name>
<dbReference type="EMBL" id="BMAT01009971">
    <property type="protein sequence ID" value="GFS17306.1"/>
    <property type="molecule type" value="Genomic_DNA"/>
</dbReference>
<organism evidence="1 2">
    <name type="scientific">Elysia marginata</name>
    <dbReference type="NCBI Taxonomy" id="1093978"/>
    <lineage>
        <taxon>Eukaryota</taxon>
        <taxon>Metazoa</taxon>
        <taxon>Spiralia</taxon>
        <taxon>Lophotrochozoa</taxon>
        <taxon>Mollusca</taxon>
        <taxon>Gastropoda</taxon>
        <taxon>Heterobranchia</taxon>
        <taxon>Euthyneura</taxon>
        <taxon>Panpulmonata</taxon>
        <taxon>Sacoglossa</taxon>
        <taxon>Placobranchoidea</taxon>
        <taxon>Plakobranchidae</taxon>
        <taxon>Elysia</taxon>
    </lineage>
</organism>
<protein>
    <submittedName>
        <fullName evidence="1">Uncharacterized protein</fullName>
    </submittedName>
</protein>
<gene>
    <name evidence="1" type="ORF">ElyMa_004978000</name>
</gene>
<sequence length="96" mass="10624">MTKSGTSFDATTAMMTDTTNLPWNLRSTELIVHPSAGTAYLASLNIPGHFCKPSSFLVWSSLARRLGKPVQLSTRKIKRLTLISVEQCRQEIKSCP</sequence>
<evidence type="ECO:0000313" key="2">
    <source>
        <dbReference type="Proteomes" id="UP000762676"/>
    </source>
</evidence>
<accession>A0AAV4J7K8</accession>
<keyword evidence="2" id="KW-1185">Reference proteome</keyword>
<proteinExistence type="predicted"/>